<evidence type="ECO:0000313" key="2">
    <source>
        <dbReference type="EMBL" id="MCZ4089222.1"/>
    </source>
</evidence>
<feature type="chain" id="PRO_5045879158" evidence="1">
    <location>
        <begin position="31"/>
        <end position="303"/>
    </location>
</feature>
<dbReference type="Pfam" id="PF06035">
    <property type="entry name" value="Peptidase_C93"/>
    <property type="match status" value="1"/>
</dbReference>
<protein>
    <submittedName>
        <fullName evidence="2">Transglutaminase-like cysteine peptidase</fullName>
    </submittedName>
</protein>
<dbReference type="InterPro" id="IPR010319">
    <property type="entry name" value="Transglutaminase-like_Cys_pept"/>
</dbReference>
<accession>A0ABT4KBE0</accession>
<name>A0ABT4KBE0_9HYPH</name>
<dbReference type="SUPFAM" id="SSF54001">
    <property type="entry name" value="Cysteine proteinases"/>
    <property type="match status" value="1"/>
</dbReference>
<organism evidence="2 3">
    <name type="scientific">Sinorhizobium psoraleae</name>
    <dbReference type="NCBI Taxonomy" id="520838"/>
    <lineage>
        <taxon>Bacteria</taxon>
        <taxon>Pseudomonadati</taxon>
        <taxon>Pseudomonadota</taxon>
        <taxon>Alphaproteobacteria</taxon>
        <taxon>Hyphomicrobiales</taxon>
        <taxon>Rhizobiaceae</taxon>
        <taxon>Sinorhizobium/Ensifer group</taxon>
        <taxon>Sinorhizobium</taxon>
    </lineage>
</organism>
<keyword evidence="1" id="KW-0732">Signal</keyword>
<dbReference type="PANTHER" id="PTHR39327">
    <property type="match status" value="1"/>
</dbReference>
<reference evidence="2" key="1">
    <citation type="submission" date="2022-10" db="EMBL/GenBank/DDBJ databases">
        <title>Whole genome sequencing of three plant growth promoting bacteria isolated from Vachellia tortilis subsp. raddiana in Morocco.</title>
        <authorList>
            <person name="Hnini M."/>
            <person name="Zouagui R."/>
            <person name="Zouagui H."/>
            <person name="Chemao Elfihri M.-W."/>
            <person name="Ibrahimi A."/>
            <person name="Sbabou L."/>
            <person name="Aurag J."/>
        </authorList>
    </citation>
    <scope>NUCLEOTIDE SEQUENCE</scope>
    <source>
        <strain evidence="2">LMR678</strain>
    </source>
</reference>
<feature type="signal peptide" evidence="1">
    <location>
        <begin position="1"/>
        <end position="30"/>
    </location>
</feature>
<dbReference type="PANTHER" id="PTHR39327:SF1">
    <property type="entry name" value="BLR5470 PROTEIN"/>
    <property type="match status" value="1"/>
</dbReference>
<dbReference type="RefSeq" id="WP_269275670.1">
    <property type="nucleotide sequence ID" value="NZ_JAPVOI010000003.1"/>
</dbReference>
<dbReference type="EMBL" id="JAPVOI010000003">
    <property type="protein sequence ID" value="MCZ4089222.1"/>
    <property type="molecule type" value="Genomic_DNA"/>
</dbReference>
<dbReference type="InterPro" id="IPR038765">
    <property type="entry name" value="Papain-like_cys_pep_sf"/>
</dbReference>
<proteinExistence type="predicted"/>
<evidence type="ECO:0000256" key="1">
    <source>
        <dbReference type="SAM" id="SignalP"/>
    </source>
</evidence>
<comment type="caution">
    <text evidence="2">The sequence shown here is derived from an EMBL/GenBank/DDBJ whole genome shotgun (WGS) entry which is preliminary data.</text>
</comment>
<keyword evidence="3" id="KW-1185">Reference proteome</keyword>
<dbReference type="Gene3D" id="3.10.620.30">
    <property type="match status" value="1"/>
</dbReference>
<gene>
    <name evidence="2" type="ORF">O3W52_03845</name>
</gene>
<sequence>MGKKNGACYKTVWKVAALAASLLSPSATWAGQPGAAYLGTLQHMIGFDAPAIAAAMGNADAFRNKTTETLKARPQQVAVTSASPRLNAASQPNSVAVFQSVAFRVSSIPAARKWRAVFPSIASSDFARCEKASSCAAAGILQTSIEDAVGLGFYQKLNRINRAVNRLVRYEPDAQNYGSKDYWASPNEILARGKGDCEDYAILKMAALKEAGLPPQAMSIVVLRDVRRNLYHAVLSVMTSQGYFILDNLSDEVKLDRALTAYQPLFSVSADRAWIHGIKTGGDKLASAASPSLDVMPGEGALR</sequence>
<dbReference type="Proteomes" id="UP001079430">
    <property type="component" value="Unassembled WGS sequence"/>
</dbReference>
<evidence type="ECO:0000313" key="3">
    <source>
        <dbReference type="Proteomes" id="UP001079430"/>
    </source>
</evidence>